<reference evidence="1 2" key="1">
    <citation type="submission" date="2017-11" db="EMBL/GenBank/DDBJ databases">
        <title>De novo assembly and phasing of dikaryotic genomes from two isolates of Puccinia coronata f. sp. avenae, the causal agent of oat crown rust.</title>
        <authorList>
            <person name="Miller M.E."/>
            <person name="Zhang Y."/>
            <person name="Omidvar V."/>
            <person name="Sperschneider J."/>
            <person name="Schwessinger B."/>
            <person name="Raley C."/>
            <person name="Palmer J.M."/>
            <person name="Garnica D."/>
            <person name="Upadhyaya N."/>
            <person name="Rathjen J."/>
            <person name="Taylor J.M."/>
            <person name="Park R.F."/>
            <person name="Dodds P.N."/>
            <person name="Hirsch C.D."/>
            <person name="Kianian S.F."/>
            <person name="Figueroa M."/>
        </authorList>
    </citation>
    <scope>NUCLEOTIDE SEQUENCE [LARGE SCALE GENOMIC DNA]</scope>
    <source>
        <strain evidence="1">12NC29</strain>
    </source>
</reference>
<organism evidence="1 2">
    <name type="scientific">Puccinia coronata f. sp. avenae</name>
    <dbReference type="NCBI Taxonomy" id="200324"/>
    <lineage>
        <taxon>Eukaryota</taxon>
        <taxon>Fungi</taxon>
        <taxon>Dikarya</taxon>
        <taxon>Basidiomycota</taxon>
        <taxon>Pucciniomycotina</taxon>
        <taxon>Pucciniomycetes</taxon>
        <taxon>Pucciniales</taxon>
        <taxon>Pucciniaceae</taxon>
        <taxon>Puccinia</taxon>
    </lineage>
</organism>
<keyword evidence="2" id="KW-1185">Reference proteome</keyword>
<protein>
    <submittedName>
        <fullName evidence="1">Uncharacterized protein</fullName>
    </submittedName>
</protein>
<dbReference type="EMBL" id="PGCJ01001100">
    <property type="protein sequence ID" value="PLW09532.1"/>
    <property type="molecule type" value="Genomic_DNA"/>
</dbReference>
<proteinExistence type="predicted"/>
<gene>
    <name evidence="1" type="ORF">PCANC_20847</name>
</gene>
<dbReference type="AlphaFoldDB" id="A0A2N5S8G3"/>
<comment type="caution">
    <text evidence="1">The sequence shown here is derived from an EMBL/GenBank/DDBJ whole genome shotgun (WGS) entry which is preliminary data.</text>
</comment>
<evidence type="ECO:0000313" key="2">
    <source>
        <dbReference type="Proteomes" id="UP000235388"/>
    </source>
</evidence>
<evidence type="ECO:0000313" key="1">
    <source>
        <dbReference type="EMBL" id="PLW09532.1"/>
    </source>
</evidence>
<accession>A0A2N5S8G3</accession>
<dbReference type="Proteomes" id="UP000235388">
    <property type="component" value="Unassembled WGS sequence"/>
</dbReference>
<name>A0A2N5S8G3_9BASI</name>
<sequence>MRPSNSNSGAVIAYRFKLYGPGVWPPGLNRFSIHSVAWHPSLNRTAASDVNSDATIRASIAGSASTRMIAGSASTRMIAGSLGSKPGGLMSSNLARRVMSEHAYIPDASAAVQSRGLASPSTGVTTLLVSVMKESLARIPRCRNDGDANQMETNAPHAVKIVSNQILHRRDSFIGYVMLRFLSRSLIRHQLEAEALHATSSLRVSVLGDSSTSF</sequence>